<dbReference type="Gene3D" id="3.60.21.10">
    <property type="match status" value="1"/>
</dbReference>
<evidence type="ECO:0000256" key="6">
    <source>
        <dbReference type="ARBA" id="ARBA00022839"/>
    </source>
</evidence>
<dbReference type="InterPro" id="IPR041796">
    <property type="entry name" value="Mre11_N"/>
</dbReference>
<dbReference type="EMBL" id="AMCI01001990">
    <property type="protein sequence ID" value="EJX03918.1"/>
    <property type="molecule type" value="Genomic_DNA"/>
</dbReference>
<protein>
    <recommendedName>
        <fullName evidence="3">Nuclease SbcCD subunit D</fullName>
    </recommendedName>
</protein>
<sequence length="385" mass="43257">MKILHTSDWHLGHTLYHFDRTEEQSALLDQLVDLTNREKPDVFLVSGDLYHTSQPSAAVQKLFAQTMVRLHDAHPAMTLVVTAGNHDSGSRHEVFRLPWEALNVHAIGQLDKANLDRHLIEVPGKGFVVAVPYVHESFLPDGFFQQLLDRVAERNPQQLPVVLSAHLTVQGCDFTGHDRATEATVGGIDAWNVSQLGEGYDYLALGHIHRPQFVHTGRHNVRYSGTPMAVSFDENYPHTVSIVEIGQRGDTPQVREVEIHNPRPLVTLPAQGTATWEEAQQLLRQFPDDQPAYLRVKVVVEDFLPVEAPLKAAALCEGKEARFCLLQTVRSESEKAERESLSVETFQQVDPLDLVRRYAADIGSNFDSEMEALFREAVESLKQED</sequence>
<dbReference type="NCBIfam" id="TIGR00619">
    <property type="entry name" value="sbcd"/>
    <property type="match status" value="1"/>
</dbReference>
<evidence type="ECO:0000313" key="9">
    <source>
        <dbReference type="EMBL" id="EJX03918.1"/>
    </source>
</evidence>
<dbReference type="InterPro" id="IPR004593">
    <property type="entry name" value="SbcD"/>
</dbReference>
<organism evidence="9">
    <name type="scientific">gut metagenome</name>
    <dbReference type="NCBI Taxonomy" id="749906"/>
    <lineage>
        <taxon>unclassified sequences</taxon>
        <taxon>metagenomes</taxon>
        <taxon>organismal metagenomes</taxon>
    </lineage>
</organism>
<dbReference type="SUPFAM" id="SSF56300">
    <property type="entry name" value="Metallo-dependent phosphatases"/>
    <property type="match status" value="1"/>
</dbReference>
<feature type="domain" description="Calcineurin-like phosphoesterase" evidence="7">
    <location>
        <begin position="1"/>
        <end position="211"/>
    </location>
</feature>
<evidence type="ECO:0000256" key="4">
    <source>
        <dbReference type="ARBA" id="ARBA00022722"/>
    </source>
</evidence>
<dbReference type="GO" id="GO:0004519">
    <property type="term" value="F:endonuclease activity"/>
    <property type="evidence" value="ECO:0007669"/>
    <property type="project" value="InterPro"/>
</dbReference>
<comment type="subunit">
    <text evidence="2">Heterodimer of SbcC and SbcD.</text>
</comment>
<comment type="caution">
    <text evidence="9">The sequence shown here is derived from an EMBL/GenBank/DDBJ whole genome shotgun (WGS) entry which is preliminary data.</text>
</comment>
<evidence type="ECO:0000256" key="3">
    <source>
        <dbReference type="ARBA" id="ARBA00013365"/>
    </source>
</evidence>
<dbReference type="PANTHER" id="PTHR30337">
    <property type="entry name" value="COMPONENT OF ATP-DEPENDENT DSDNA EXONUCLEASE"/>
    <property type="match status" value="1"/>
</dbReference>
<keyword evidence="4" id="KW-0540">Nuclease</keyword>
<evidence type="ECO:0000256" key="2">
    <source>
        <dbReference type="ARBA" id="ARBA00011322"/>
    </source>
</evidence>
<accession>J9GNK9</accession>
<dbReference type="InterPro" id="IPR026843">
    <property type="entry name" value="SbcD_C"/>
</dbReference>
<dbReference type="GO" id="GO:0008408">
    <property type="term" value="F:3'-5' exonuclease activity"/>
    <property type="evidence" value="ECO:0007669"/>
    <property type="project" value="InterPro"/>
</dbReference>
<dbReference type="PANTHER" id="PTHR30337:SF0">
    <property type="entry name" value="NUCLEASE SBCCD SUBUNIT D"/>
    <property type="match status" value="1"/>
</dbReference>
<proteinExistence type="inferred from homology"/>
<evidence type="ECO:0000256" key="1">
    <source>
        <dbReference type="ARBA" id="ARBA00010555"/>
    </source>
</evidence>
<evidence type="ECO:0000259" key="8">
    <source>
        <dbReference type="Pfam" id="PF12320"/>
    </source>
</evidence>
<dbReference type="Pfam" id="PF12320">
    <property type="entry name" value="SbcD_C"/>
    <property type="match status" value="1"/>
</dbReference>
<keyword evidence="5" id="KW-0378">Hydrolase</keyword>
<evidence type="ECO:0000256" key="5">
    <source>
        <dbReference type="ARBA" id="ARBA00022801"/>
    </source>
</evidence>
<name>J9GNK9_9ZZZZ</name>
<dbReference type="InterPro" id="IPR029052">
    <property type="entry name" value="Metallo-depent_PP-like"/>
</dbReference>
<dbReference type="Pfam" id="PF00149">
    <property type="entry name" value="Metallophos"/>
    <property type="match status" value="1"/>
</dbReference>
<keyword evidence="6" id="KW-0269">Exonuclease</keyword>
<feature type="domain" description="Nuclease SbcCD subunit D C-terminal" evidence="8">
    <location>
        <begin position="262"/>
        <end position="360"/>
    </location>
</feature>
<dbReference type="InterPro" id="IPR004843">
    <property type="entry name" value="Calcineurin-like_PHP"/>
</dbReference>
<dbReference type="InterPro" id="IPR050535">
    <property type="entry name" value="DNA_Repair-Maintenance_Comp"/>
</dbReference>
<gene>
    <name evidence="9" type="ORF">EVA_08002</name>
</gene>
<reference evidence="9" key="1">
    <citation type="journal article" date="2012" name="PLoS ONE">
        <title>Gene sets for utilization of primary and secondary nutrition supplies in the distal gut of endangered iberian lynx.</title>
        <authorList>
            <person name="Alcaide M."/>
            <person name="Messina E."/>
            <person name="Richter M."/>
            <person name="Bargiela R."/>
            <person name="Peplies J."/>
            <person name="Huws S.A."/>
            <person name="Newbold C.J."/>
            <person name="Golyshin P.N."/>
            <person name="Simon M.A."/>
            <person name="Lopez G."/>
            <person name="Yakimov M.M."/>
            <person name="Ferrer M."/>
        </authorList>
    </citation>
    <scope>NUCLEOTIDE SEQUENCE</scope>
</reference>
<dbReference type="GO" id="GO:0006259">
    <property type="term" value="P:DNA metabolic process"/>
    <property type="evidence" value="ECO:0007669"/>
    <property type="project" value="InterPro"/>
</dbReference>
<dbReference type="CDD" id="cd00840">
    <property type="entry name" value="MPP_Mre11_N"/>
    <property type="match status" value="1"/>
</dbReference>
<evidence type="ECO:0000259" key="7">
    <source>
        <dbReference type="Pfam" id="PF00149"/>
    </source>
</evidence>
<comment type="similarity">
    <text evidence="1">Belongs to the SbcD family.</text>
</comment>
<dbReference type="AlphaFoldDB" id="J9GNK9"/>